<organism evidence="7">
    <name type="scientific">freshwater metagenome</name>
    <dbReference type="NCBI Taxonomy" id="449393"/>
    <lineage>
        <taxon>unclassified sequences</taxon>
        <taxon>metagenomes</taxon>
        <taxon>ecological metagenomes</taxon>
    </lineage>
</organism>
<feature type="transmembrane region" description="Helical" evidence="6">
    <location>
        <begin position="26"/>
        <end position="48"/>
    </location>
</feature>
<accession>A0A6J7G6X1</accession>
<dbReference type="PANTHER" id="PTHR30482:SF10">
    <property type="entry name" value="HIGH-AFFINITY BRANCHED-CHAIN AMINO ACID TRANSPORT PROTEIN BRAE"/>
    <property type="match status" value="1"/>
</dbReference>
<feature type="transmembrane region" description="Helical" evidence="6">
    <location>
        <begin position="92"/>
        <end position="111"/>
    </location>
</feature>
<evidence type="ECO:0000313" key="7">
    <source>
        <dbReference type="EMBL" id="CAB4899803.1"/>
    </source>
</evidence>
<dbReference type="AlphaFoldDB" id="A0A6J7G6X1"/>
<protein>
    <submittedName>
        <fullName evidence="7">Unannotated protein</fullName>
    </submittedName>
</protein>
<evidence type="ECO:0000256" key="5">
    <source>
        <dbReference type="ARBA" id="ARBA00023136"/>
    </source>
</evidence>
<dbReference type="Pfam" id="PF02653">
    <property type="entry name" value="BPD_transp_2"/>
    <property type="match status" value="1"/>
</dbReference>
<feature type="transmembrane region" description="Helical" evidence="6">
    <location>
        <begin position="131"/>
        <end position="150"/>
    </location>
</feature>
<keyword evidence="4 6" id="KW-1133">Transmembrane helix</keyword>
<comment type="subcellular location">
    <subcellularLocation>
        <location evidence="1">Cell membrane</location>
        <topology evidence="1">Multi-pass membrane protein</topology>
    </subcellularLocation>
</comment>
<dbReference type="GO" id="GO:0005886">
    <property type="term" value="C:plasma membrane"/>
    <property type="evidence" value="ECO:0007669"/>
    <property type="project" value="UniProtKB-SubCell"/>
</dbReference>
<proteinExistence type="predicted"/>
<keyword evidence="3 6" id="KW-0812">Transmembrane</keyword>
<evidence type="ECO:0000256" key="6">
    <source>
        <dbReference type="SAM" id="Phobius"/>
    </source>
</evidence>
<dbReference type="PANTHER" id="PTHR30482">
    <property type="entry name" value="HIGH-AFFINITY BRANCHED-CHAIN AMINO ACID TRANSPORT SYSTEM PERMEASE"/>
    <property type="match status" value="1"/>
</dbReference>
<reference evidence="7" key="1">
    <citation type="submission" date="2020-05" db="EMBL/GenBank/DDBJ databases">
        <authorList>
            <person name="Chiriac C."/>
            <person name="Salcher M."/>
            <person name="Ghai R."/>
            <person name="Kavagutti S V."/>
        </authorList>
    </citation>
    <scope>NUCLEOTIDE SEQUENCE</scope>
</reference>
<dbReference type="CDD" id="cd06581">
    <property type="entry name" value="TM_PBP1_LivM_like"/>
    <property type="match status" value="1"/>
</dbReference>
<gene>
    <name evidence="7" type="ORF">UFOPK3608_00266</name>
</gene>
<feature type="transmembrane region" description="Helical" evidence="6">
    <location>
        <begin position="266"/>
        <end position="285"/>
    </location>
</feature>
<feature type="transmembrane region" description="Helical" evidence="6">
    <location>
        <begin position="68"/>
        <end position="87"/>
    </location>
</feature>
<name>A0A6J7G6X1_9ZZZZ</name>
<feature type="transmembrane region" description="Helical" evidence="6">
    <location>
        <begin position="216"/>
        <end position="235"/>
    </location>
</feature>
<feature type="transmembrane region" description="Helical" evidence="6">
    <location>
        <begin position="348"/>
        <end position="368"/>
    </location>
</feature>
<evidence type="ECO:0000256" key="2">
    <source>
        <dbReference type="ARBA" id="ARBA00022475"/>
    </source>
</evidence>
<dbReference type="InterPro" id="IPR043428">
    <property type="entry name" value="LivM-like"/>
</dbReference>
<evidence type="ECO:0000256" key="3">
    <source>
        <dbReference type="ARBA" id="ARBA00022692"/>
    </source>
</evidence>
<keyword evidence="5 6" id="KW-0472">Membrane</keyword>
<sequence>MKFPTIKLRKKSKISKELKSFNQSKWIRGFTIAAAAIWVFYAFIVDLLPYSLSDFFQKWFPATTINESLVWVICALGLNIVVGYAGLLDLGFVAFWAIGGYCAGWFMSDFFHQTSIHFGSTAAPEQPGIHLSFWIVLLIGAIICALFGVLIGAPTLRLKSDYLALVTLGFGEIIPQIFYNGENIAGFNLSNGSKGISPVDNVGLFGKTLGPFDLDWKYLIFVCLAALMVFISLRIRSGRLGRAWLAIREDELAASMMGVPLMKSKLAAYAVGAFSGGIGGVAFATHVNGVFADRFSFSISIILLAMVVLGGMGNVWGVIVGALAIAWVNSTGLPAFGETVNNVLGTSINFPSYNFLLFGGILIFMMLYKREGLLPESRLKQILHETDDSTSNIGGH</sequence>
<evidence type="ECO:0000256" key="1">
    <source>
        <dbReference type="ARBA" id="ARBA00004651"/>
    </source>
</evidence>
<dbReference type="EMBL" id="CAFBMP010000007">
    <property type="protein sequence ID" value="CAB4899803.1"/>
    <property type="molecule type" value="Genomic_DNA"/>
</dbReference>
<evidence type="ECO:0000256" key="4">
    <source>
        <dbReference type="ARBA" id="ARBA00022989"/>
    </source>
</evidence>
<dbReference type="GO" id="GO:0015658">
    <property type="term" value="F:branched-chain amino acid transmembrane transporter activity"/>
    <property type="evidence" value="ECO:0007669"/>
    <property type="project" value="InterPro"/>
</dbReference>
<feature type="transmembrane region" description="Helical" evidence="6">
    <location>
        <begin position="291"/>
        <end position="309"/>
    </location>
</feature>
<dbReference type="InterPro" id="IPR001851">
    <property type="entry name" value="ABC_transp_permease"/>
</dbReference>
<keyword evidence="2" id="KW-1003">Cell membrane</keyword>